<organism evidence="2">
    <name type="scientific">Oryza barthii</name>
    <dbReference type="NCBI Taxonomy" id="65489"/>
    <lineage>
        <taxon>Eukaryota</taxon>
        <taxon>Viridiplantae</taxon>
        <taxon>Streptophyta</taxon>
        <taxon>Embryophyta</taxon>
        <taxon>Tracheophyta</taxon>
        <taxon>Spermatophyta</taxon>
        <taxon>Magnoliopsida</taxon>
        <taxon>Liliopsida</taxon>
        <taxon>Poales</taxon>
        <taxon>Poaceae</taxon>
        <taxon>BOP clade</taxon>
        <taxon>Oryzoideae</taxon>
        <taxon>Oryzeae</taxon>
        <taxon>Oryzinae</taxon>
        <taxon>Oryza</taxon>
    </lineage>
</organism>
<dbReference type="EnsemblPlants" id="OBART11G20650.1">
    <property type="protein sequence ID" value="OBART11G20650.1"/>
    <property type="gene ID" value="OBART11G20650"/>
</dbReference>
<reference evidence="2" key="2">
    <citation type="submission" date="2015-03" db="UniProtKB">
        <authorList>
            <consortium name="EnsemblPlants"/>
        </authorList>
    </citation>
    <scope>IDENTIFICATION</scope>
</reference>
<dbReference type="HOGENOM" id="CLU_167136_0_0_1"/>
<evidence type="ECO:0000313" key="2">
    <source>
        <dbReference type="EnsemblPlants" id="OBART11G20650.1"/>
    </source>
</evidence>
<feature type="region of interest" description="Disordered" evidence="1">
    <location>
        <begin position="106"/>
        <end position="137"/>
    </location>
</feature>
<evidence type="ECO:0000313" key="3">
    <source>
        <dbReference type="Proteomes" id="UP000026960"/>
    </source>
</evidence>
<dbReference type="Gramene" id="OBART11G20650.1">
    <property type="protein sequence ID" value="OBART11G20650.1"/>
    <property type="gene ID" value="OBART11G20650"/>
</dbReference>
<dbReference type="AlphaFoldDB" id="A0A0D3HP89"/>
<sequence>MGCGDLIPPPVVPQQIAANGSVAYMGAIMAPLQKQDKQLVVHLAPTEADQLARMCSAGEPLWVRQRGAEVMAVEEHVRMFRCEILLTSMNYQGTAIKYLIIAHTNKPSRRSGNGKDLVDTIESQNHEATDHQKDAKD</sequence>
<keyword evidence="3" id="KW-1185">Reference proteome</keyword>
<dbReference type="STRING" id="65489.A0A0D3HP89"/>
<evidence type="ECO:0008006" key="4">
    <source>
        <dbReference type="Google" id="ProtNLM"/>
    </source>
</evidence>
<protein>
    <recommendedName>
        <fullName evidence="4">START domain-containing protein</fullName>
    </recommendedName>
</protein>
<proteinExistence type="predicted"/>
<dbReference type="Proteomes" id="UP000026960">
    <property type="component" value="Chromosome 11"/>
</dbReference>
<evidence type="ECO:0000256" key="1">
    <source>
        <dbReference type="SAM" id="MobiDB-lite"/>
    </source>
</evidence>
<accession>A0A0D3HP89</accession>
<dbReference type="PaxDb" id="65489-OBART11G20650.1"/>
<feature type="compositionally biased region" description="Basic and acidic residues" evidence="1">
    <location>
        <begin position="124"/>
        <end position="137"/>
    </location>
</feature>
<name>A0A0D3HP89_9ORYZ</name>
<reference evidence="2" key="1">
    <citation type="journal article" date="2009" name="Rice">
        <title>De Novo Next Generation Sequencing of Plant Genomes.</title>
        <authorList>
            <person name="Rounsley S."/>
            <person name="Marri P.R."/>
            <person name="Yu Y."/>
            <person name="He R."/>
            <person name="Sisneros N."/>
            <person name="Goicoechea J.L."/>
            <person name="Lee S.J."/>
            <person name="Angelova A."/>
            <person name="Kudrna D."/>
            <person name="Luo M."/>
            <person name="Affourtit J."/>
            <person name="Desany B."/>
            <person name="Knight J."/>
            <person name="Niazi F."/>
            <person name="Egholm M."/>
            <person name="Wing R.A."/>
        </authorList>
    </citation>
    <scope>NUCLEOTIDE SEQUENCE [LARGE SCALE GENOMIC DNA]</scope>
    <source>
        <strain evidence="2">cv. IRGC 105608</strain>
    </source>
</reference>